<evidence type="ECO:0000313" key="1">
    <source>
        <dbReference type="EMBL" id="JAD26333.1"/>
    </source>
</evidence>
<organism evidence="1">
    <name type="scientific">Arundo donax</name>
    <name type="common">Giant reed</name>
    <name type="synonym">Donax arundinaceus</name>
    <dbReference type="NCBI Taxonomy" id="35708"/>
    <lineage>
        <taxon>Eukaryota</taxon>
        <taxon>Viridiplantae</taxon>
        <taxon>Streptophyta</taxon>
        <taxon>Embryophyta</taxon>
        <taxon>Tracheophyta</taxon>
        <taxon>Spermatophyta</taxon>
        <taxon>Magnoliopsida</taxon>
        <taxon>Liliopsida</taxon>
        <taxon>Poales</taxon>
        <taxon>Poaceae</taxon>
        <taxon>PACMAD clade</taxon>
        <taxon>Arundinoideae</taxon>
        <taxon>Arundineae</taxon>
        <taxon>Arundo</taxon>
    </lineage>
</organism>
<reference evidence="1" key="1">
    <citation type="submission" date="2014-09" db="EMBL/GenBank/DDBJ databases">
        <authorList>
            <person name="Magalhaes I.L.F."/>
            <person name="Oliveira U."/>
            <person name="Santos F.R."/>
            <person name="Vidigal T.H.D.A."/>
            <person name="Brescovit A.D."/>
            <person name="Santos A.J."/>
        </authorList>
    </citation>
    <scope>NUCLEOTIDE SEQUENCE</scope>
    <source>
        <tissue evidence="1">Shoot tissue taken approximately 20 cm above the soil surface</tissue>
    </source>
</reference>
<sequence length="61" mass="6969">MPQVNYPYLEGSSSSRRNDLILMSCMHAYRSLASYLNIQPLPCFLKLYATTVLIIETTNLI</sequence>
<dbReference type="EMBL" id="GBRH01271562">
    <property type="protein sequence ID" value="JAD26333.1"/>
    <property type="molecule type" value="Transcribed_RNA"/>
</dbReference>
<name>A0A0A8YLC1_ARUDO</name>
<protein>
    <submittedName>
        <fullName evidence="1">Uncharacterized protein</fullName>
    </submittedName>
</protein>
<dbReference type="AlphaFoldDB" id="A0A0A8YLC1"/>
<reference evidence="1" key="2">
    <citation type="journal article" date="2015" name="Data Brief">
        <title>Shoot transcriptome of the giant reed, Arundo donax.</title>
        <authorList>
            <person name="Barrero R.A."/>
            <person name="Guerrero F.D."/>
            <person name="Moolhuijzen P."/>
            <person name="Goolsby J.A."/>
            <person name="Tidwell J."/>
            <person name="Bellgard S.E."/>
            <person name="Bellgard M.I."/>
        </authorList>
    </citation>
    <scope>NUCLEOTIDE SEQUENCE</scope>
    <source>
        <tissue evidence="1">Shoot tissue taken approximately 20 cm above the soil surface</tissue>
    </source>
</reference>
<proteinExistence type="predicted"/>
<accession>A0A0A8YLC1</accession>